<dbReference type="OrthoDB" id="49151at2759"/>
<proteinExistence type="predicted"/>
<dbReference type="InterPro" id="IPR027521">
    <property type="entry name" value="Usb1"/>
</dbReference>
<dbReference type="Pfam" id="PF09749">
    <property type="entry name" value="HVSL"/>
    <property type="match status" value="1"/>
</dbReference>
<organism evidence="7 8">
    <name type="scientific">Coccidioides posadasii RMSCC 3488</name>
    <dbReference type="NCBI Taxonomy" id="454284"/>
    <lineage>
        <taxon>Eukaryota</taxon>
        <taxon>Fungi</taxon>
        <taxon>Dikarya</taxon>
        <taxon>Ascomycota</taxon>
        <taxon>Pezizomycotina</taxon>
        <taxon>Eurotiomycetes</taxon>
        <taxon>Eurotiomycetidae</taxon>
        <taxon>Onygenales</taxon>
        <taxon>Onygenaceae</taxon>
        <taxon>Coccidioides</taxon>
    </lineage>
</organism>
<evidence type="ECO:0000313" key="8">
    <source>
        <dbReference type="Proteomes" id="UP000054567"/>
    </source>
</evidence>
<dbReference type="EMBL" id="DS268112">
    <property type="protein sequence ID" value="KMM69777.1"/>
    <property type="molecule type" value="Genomic_DNA"/>
</dbReference>
<accession>A0A0J6IDG8</accession>
<evidence type="ECO:0000256" key="4">
    <source>
        <dbReference type="ARBA" id="ARBA00023242"/>
    </source>
</evidence>
<dbReference type="AlphaFoldDB" id="A0A0J6IDG8"/>
<dbReference type="PANTHER" id="PTHR13522:SF3">
    <property type="entry name" value="U6 SNRNA PHOSPHODIESTERASE 1"/>
    <property type="match status" value="1"/>
</dbReference>
<dbReference type="PANTHER" id="PTHR13522">
    <property type="entry name" value="U6 SNRNA PHOSPHODIESTERASE 1"/>
    <property type="match status" value="1"/>
</dbReference>
<dbReference type="VEuPathDB" id="FungiDB:CPAG_06091"/>
<keyword evidence="3" id="KW-0456">Lyase</keyword>
<dbReference type="GO" id="GO:0034477">
    <property type="term" value="P:U6 snRNA 3'-end processing"/>
    <property type="evidence" value="ECO:0007669"/>
    <property type="project" value="InterPro"/>
</dbReference>
<dbReference type="GO" id="GO:0016829">
    <property type="term" value="F:lyase activity"/>
    <property type="evidence" value="ECO:0007669"/>
    <property type="project" value="UniProtKB-KW"/>
</dbReference>
<evidence type="ECO:0000256" key="6">
    <source>
        <dbReference type="ARBA" id="ARBA00030030"/>
    </source>
</evidence>
<dbReference type="GO" id="GO:0005634">
    <property type="term" value="C:nucleus"/>
    <property type="evidence" value="ECO:0007669"/>
    <property type="project" value="TreeGrafter"/>
</dbReference>
<reference evidence="7 8" key="1">
    <citation type="submission" date="2007-06" db="EMBL/GenBank/DDBJ databases">
        <title>The Genome Sequence of Coccidioides posadasii RMSCC_3488.</title>
        <authorList>
            <consortium name="Coccidioides Genome Resources Consortium"/>
            <consortium name="The Broad Institute Genome Sequencing Platform"/>
            <person name="Henn M.R."/>
            <person name="Sykes S."/>
            <person name="Young S."/>
            <person name="Jaffe D."/>
            <person name="Berlin A."/>
            <person name="Alvarez P."/>
            <person name="Butler J."/>
            <person name="Gnerre S."/>
            <person name="Grabherr M."/>
            <person name="Mauceli E."/>
            <person name="Brockman W."/>
            <person name="Kodira C."/>
            <person name="Alvarado L."/>
            <person name="Zeng Q."/>
            <person name="Crawford M."/>
            <person name="Antoine C."/>
            <person name="Devon K."/>
            <person name="Galgiani J."/>
            <person name="Orsborn K."/>
            <person name="Lewis M.L."/>
            <person name="Nusbaum C."/>
            <person name="Galagan J."/>
            <person name="Birren B."/>
        </authorList>
    </citation>
    <scope>NUCLEOTIDE SEQUENCE [LARGE SCALE GENOMIC DNA]</scope>
    <source>
        <strain evidence="7 8">RMSCC 3488</strain>
    </source>
</reference>
<evidence type="ECO:0000256" key="1">
    <source>
        <dbReference type="ARBA" id="ARBA00022722"/>
    </source>
</evidence>
<protein>
    <recommendedName>
        <fullName evidence="5">U6 snRNA phosphodiesterase 1</fullName>
    </recommendedName>
    <alternativeName>
        <fullName evidence="6">3'-5' RNA exonuclease USB1</fullName>
    </alternativeName>
</protein>
<reference evidence="8" key="2">
    <citation type="journal article" date="2009" name="Genome Res.">
        <title>Comparative genomic analyses of the human fungal pathogens Coccidioides and their relatives.</title>
        <authorList>
            <person name="Sharpton T.J."/>
            <person name="Stajich J.E."/>
            <person name="Rounsley S.D."/>
            <person name="Gardner M.J."/>
            <person name="Wortman J.R."/>
            <person name="Jordar V.S."/>
            <person name="Maiti R."/>
            <person name="Kodira C.D."/>
            <person name="Neafsey D.E."/>
            <person name="Zeng Q."/>
            <person name="Hung C.-Y."/>
            <person name="McMahan C."/>
            <person name="Muszewska A."/>
            <person name="Grynberg M."/>
            <person name="Mandel M.A."/>
            <person name="Kellner E.M."/>
            <person name="Barker B.M."/>
            <person name="Galgiani J.N."/>
            <person name="Orbach M.J."/>
            <person name="Kirkland T.N."/>
            <person name="Cole G.T."/>
            <person name="Henn M.R."/>
            <person name="Birren B.W."/>
            <person name="Taylor J.W."/>
        </authorList>
    </citation>
    <scope>NUCLEOTIDE SEQUENCE [LARGE SCALE GENOMIC DNA]</scope>
    <source>
        <strain evidence="8">RMSCC 3488</strain>
    </source>
</reference>
<keyword evidence="1" id="KW-0540">Nuclease</keyword>
<evidence type="ECO:0000256" key="5">
    <source>
        <dbReference type="ARBA" id="ARBA00029543"/>
    </source>
</evidence>
<keyword evidence="2" id="KW-0378">Hydrolase</keyword>
<evidence type="ECO:0000256" key="3">
    <source>
        <dbReference type="ARBA" id="ARBA00023239"/>
    </source>
</evidence>
<reference evidence="8" key="3">
    <citation type="journal article" date="2010" name="Genome Res.">
        <title>Population genomic sequencing of Coccidioides fungi reveals recent hybridization and transposon control.</title>
        <authorList>
            <person name="Neafsey D.E."/>
            <person name="Barker B.M."/>
            <person name="Sharpton T.J."/>
            <person name="Stajich J.E."/>
            <person name="Park D.J."/>
            <person name="Whiston E."/>
            <person name="Hung C.-Y."/>
            <person name="McMahan C."/>
            <person name="White J."/>
            <person name="Sykes S."/>
            <person name="Heiman D."/>
            <person name="Young S."/>
            <person name="Zeng Q."/>
            <person name="Abouelleil A."/>
            <person name="Aftuck L."/>
            <person name="Bessette D."/>
            <person name="Brown A."/>
            <person name="FitzGerald M."/>
            <person name="Lui A."/>
            <person name="Macdonald J.P."/>
            <person name="Priest M."/>
            <person name="Orbach M.J."/>
            <person name="Galgiani J.N."/>
            <person name="Kirkland T.N."/>
            <person name="Cole G.T."/>
            <person name="Birren B.W."/>
            <person name="Henn M.R."/>
            <person name="Taylor J.W."/>
            <person name="Rounsley S.D."/>
        </authorList>
    </citation>
    <scope>NUCLEOTIDE SEQUENCE [LARGE SCALE GENOMIC DNA]</scope>
    <source>
        <strain evidence="8">RMSCC 3488</strain>
    </source>
</reference>
<name>A0A0J6IDG8_COCPO</name>
<dbReference type="Proteomes" id="UP000054567">
    <property type="component" value="Unassembled WGS sequence"/>
</dbReference>
<evidence type="ECO:0000313" key="7">
    <source>
        <dbReference type="EMBL" id="KMM69777.1"/>
    </source>
</evidence>
<gene>
    <name evidence="7" type="ORF">CPAG_06091</name>
</gene>
<sequence length="147" mass="16546">MTLLALEREFRVPGPSVEGKYYYTLMEIFVEYSDPDSESDSTVSAIYPETRTLLHSVGSSNKNVSIVSSPLPSFPAELHHLYSASTRASIEDDPDIHEGRQRTTPHSVGSWPTHIYLEFQLRGQIEIHSLLCNNLGVRLPLHVLCSY</sequence>
<evidence type="ECO:0000256" key="2">
    <source>
        <dbReference type="ARBA" id="ARBA00022801"/>
    </source>
</evidence>
<dbReference type="GO" id="GO:0000175">
    <property type="term" value="F:3'-5'-RNA exonuclease activity"/>
    <property type="evidence" value="ECO:0007669"/>
    <property type="project" value="TreeGrafter"/>
</dbReference>
<keyword evidence="4" id="KW-0539">Nucleus</keyword>